<evidence type="ECO:0000256" key="2">
    <source>
        <dbReference type="ARBA" id="ARBA00001896"/>
    </source>
</evidence>
<dbReference type="OrthoDB" id="418349at2759"/>
<dbReference type="PANTHER" id="PTHR21600:SF83">
    <property type="entry name" value="PSEUDOURIDYLATE SYNTHASE RPUSD4, MITOCHONDRIAL"/>
    <property type="match status" value="1"/>
</dbReference>
<evidence type="ECO:0000256" key="4">
    <source>
        <dbReference type="ARBA" id="ARBA00023235"/>
    </source>
</evidence>
<dbReference type="GO" id="GO:0001522">
    <property type="term" value="P:pseudouridine synthesis"/>
    <property type="evidence" value="ECO:0007669"/>
    <property type="project" value="InterPro"/>
</dbReference>
<feature type="region of interest" description="Disordered" evidence="8">
    <location>
        <begin position="80"/>
        <end position="172"/>
    </location>
</feature>
<comment type="catalytic activity">
    <reaction evidence="1">
        <text>a uridine in mRNA = a pseudouridine in mRNA</text>
        <dbReference type="Rhea" id="RHEA:56644"/>
        <dbReference type="Rhea" id="RHEA-COMP:14658"/>
        <dbReference type="Rhea" id="RHEA-COMP:14659"/>
        <dbReference type="ChEBI" id="CHEBI:65314"/>
        <dbReference type="ChEBI" id="CHEBI:65315"/>
    </reaction>
</comment>
<evidence type="ECO:0000256" key="7">
    <source>
        <dbReference type="ARBA" id="ARBA00041563"/>
    </source>
</evidence>
<dbReference type="Pfam" id="PF00849">
    <property type="entry name" value="PseudoU_synth_2"/>
    <property type="match status" value="1"/>
</dbReference>
<comment type="similarity">
    <text evidence="3">Belongs to the pseudouridine synthase RluA family.</text>
</comment>
<dbReference type="EMBL" id="AZBU02000005">
    <property type="protein sequence ID" value="TKR78010.1"/>
    <property type="molecule type" value="Genomic_DNA"/>
</dbReference>
<organism evidence="10 11">
    <name type="scientific">Steinernema carpocapsae</name>
    <name type="common">Entomopathogenic nematode</name>
    <dbReference type="NCBI Taxonomy" id="34508"/>
    <lineage>
        <taxon>Eukaryota</taxon>
        <taxon>Metazoa</taxon>
        <taxon>Ecdysozoa</taxon>
        <taxon>Nematoda</taxon>
        <taxon>Chromadorea</taxon>
        <taxon>Rhabditida</taxon>
        <taxon>Tylenchina</taxon>
        <taxon>Panagrolaimomorpha</taxon>
        <taxon>Strongyloidoidea</taxon>
        <taxon>Steinernematidae</taxon>
        <taxon>Steinernema</taxon>
    </lineage>
</organism>
<evidence type="ECO:0000256" key="8">
    <source>
        <dbReference type="SAM" id="MobiDB-lite"/>
    </source>
</evidence>
<evidence type="ECO:0000256" key="1">
    <source>
        <dbReference type="ARBA" id="ARBA00001166"/>
    </source>
</evidence>
<feature type="compositionally biased region" description="Basic and acidic residues" evidence="8">
    <location>
        <begin position="155"/>
        <end position="164"/>
    </location>
</feature>
<reference evidence="10 11" key="2">
    <citation type="journal article" date="2019" name="G3 (Bethesda)">
        <title>Hybrid Assembly of the Genome of the Entomopathogenic Nematode Steinernema carpocapsae Identifies the X-Chromosome.</title>
        <authorList>
            <person name="Serra L."/>
            <person name="Macchietto M."/>
            <person name="Macias-Munoz A."/>
            <person name="McGill C.J."/>
            <person name="Rodriguez I.M."/>
            <person name="Rodriguez B."/>
            <person name="Murad R."/>
            <person name="Mortazavi A."/>
        </authorList>
    </citation>
    <scope>NUCLEOTIDE SEQUENCE [LARGE SCALE GENOMIC DNA]</scope>
    <source>
        <strain evidence="10 11">ALL</strain>
    </source>
</reference>
<dbReference type="InterPro" id="IPR050188">
    <property type="entry name" value="RluA_PseudoU_synthase"/>
</dbReference>
<dbReference type="GO" id="GO:0009982">
    <property type="term" value="F:pseudouridine synthase activity"/>
    <property type="evidence" value="ECO:0007669"/>
    <property type="project" value="InterPro"/>
</dbReference>
<dbReference type="Gene3D" id="3.30.2350.10">
    <property type="entry name" value="Pseudouridine synthase"/>
    <property type="match status" value="1"/>
</dbReference>
<accession>A0A4U5N6I5</accession>
<sequence length="457" mass="53087">MGGKDDFFGIKYLEEESEVYQQQRKNEVEIKAENTDAKKVYAMDFIDSAFFPELKSKAEATKVADENKLSANFFEDQFFGREPTRREERSSFEEQNEDRFRRSEALKPTDSDDFFTQQLLSHKSRTVQDREPFKISGEEEQRMARAPKKAKRESRRTQEEKESSSDDFAMTEATSRMRNGLKSIYELIDPVWKFDEEVLLDMMTERMIYEDETLIAFDKPYQMAYSGAKQGQAQLDKLLRKLRERIAPDCQHLHLVRSLDKASTGVVLFAKTDERRSQLREAYEEGRVEQNYRCLVHNIPEENNATINIPLVKLINGRDMRLENVKNPRTKLEVFNVSTSYEVINSSHATNCSLIGATVSKDISNQVRAHLAYGTGCTLIGDYKYNLKTKGEPPRLSPKALDQLNLRPHDYRKVPMFMHLNQLLIPRAGKGSKYISIRAPVPHFFHYALKKLHLLKR</sequence>
<reference evidence="10 11" key="1">
    <citation type="journal article" date="2015" name="Genome Biol.">
        <title>Comparative genomics of Steinernema reveals deeply conserved gene regulatory networks.</title>
        <authorList>
            <person name="Dillman A.R."/>
            <person name="Macchietto M."/>
            <person name="Porter C.F."/>
            <person name="Rogers A."/>
            <person name="Williams B."/>
            <person name="Antoshechkin I."/>
            <person name="Lee M.M."/>
            <person name="Goodwin Z."/>
            <person name="Lu X."/>
            <person name="Lewis E.E."/>
            <person name="Goodrich-Blair H."/>
            <person name="Stock S.P."/>
            <person name="Adams B.J."/>
            <person name="Sternberg P.W."/>
            <person name="Mortazavi A."/>
        </authorList>
    </citation>
    <scope>NUCLEOTIDE SEQUENCE [LARGE SCALE GENOMIC DNA]</scope>
    <source>
        <strain evidence="10 11">ALL</strain>
    </source>
</reference>
<evidence type="ECO:0000259" key="9">
    <source>
        <dbReference type="Pfam" id="PF00849"/>
    </source>
</evidence>
<evidence type="ECO:0000256" key="5">
    <source>
        <dbReference type="ARBA" id="ARBA00036943"/>
    </source>
</evidence>
<dbReference type="InterPro" id="IPR020103">
    <property type="entry name" value="PsdUridine_synth_cat_dom_sf"/>
</dbReference>
<evidence type="ECO:0000256" key="6">
    <source>
        <dbReference type="ARBA" id="ARBA00039953"/>
    </source>
</evidence>
<comment type="catalytic activity">
    <reaction evidence="2">
        <text>uridine in 5S rRNA = pseudouridine in 5S rRNA</text>
        <dbReference type="Rhea" id="RHEA:47036"/>
        <dbReference type="Rhea" id="RHEA-COMP:11730"/>
        <dbReference type="Rhea" id="RHEA-COMP:11731"/>
        <dbReference type="ChEBI" id="CHEBI:65314"/>
        <dbReference type="ChEBI" id="CHEBI:65315"/>
    </reaction>
</comment>
<dbReference type="GO" id="GO:0003723">
    <property type="term" value="F:RNA binding"/>
    <property type="evidence" value="ECO:0007669"/>
    <property type="project" value="InterPro"/>
</dbReference>
<comment type="catalytic activity">
    <reaction evidence="5">
        <text>a uridine in tRNA = a pseudouridine in tRNA</text>
        <dbReference type="Rhea" id="RHEA:54572"/>
        <dbReference type="Rhea" id="RHEA-COMP:13339"/>
        <dbReference type="Rhea" id="RHEA-COMP:13934"/>
        <dbReference type="ChEBI" id="CHEBI:65314"/>
        <dbReference type="ChEBI" id="CHEBI:65315"/>
    </reaction>
</comment>
<dbReference type="SUPFAM" id="SSF55120">
    <property type="entry name" value="Pseudouridine synthase"/>
    <property type="match status" value="1"/>
</dbReference>
<evidence type="ECO:0000313" key="11">
    <source>
        <dbReference type="Proteomes" id="UP000298663"/>
    </source>
</evidence>
<feature type="compositionally biased region" description="Basic and acidic residues" evidence="8">
    <location>
        <begin position="126"/>
        <end position="143"/>
    </location>
</feature>
<keyword evidence="11" id="KW-1185">Reference proteome</keyword>
<dbReference type="CDD" id="cd02869">
    <property type="entry name" value="PseudoU_synth_RluA_like"/>
    <property type="match status" value="1"/>
</dbReference>
<name>A0A4U5N6I5_STECR</name>
<dbReference type="Proteomes" id="UP000298663">
    <property type="component" value="Unassembled WGS sequence"/>
</dbReference>
<dbReference type="InterPro" id="IPR006145">
    <property type="entry name" value="PsdUridine_synth_RsuA/RluA"/>
</dbReference>
<proteinExistence type="inferred from homology"/>
<feature type="compositionally biased region" description="Basic residues" evidence="8">
    <location>
        <begin position="145"/>
        <end position="154"/>
    </location>
</feature>
<dbReference type="PANTHER" id="PTHR21600">
    <property type="entry name" value="MITOCHONDRIAL RNA PSEUDOURIDINE SYNTHASE"/>
    <property type="match status" value="1"/>
</dbReference>
<feature type="domain" description="Pseudouridine synthase RsuA/RluA-like" evidence="9">
    <location>
        <begin position="214"/>
        <end position="372"/>
    </location>
</feature>
<feature type="compositionally biased region" description="Basic and acidic residues" evidence="8">
    <location>
        <begin position="80"/>
        <end position="110"/>
    </location>
</feature>
<dbReference type="STRING" id="34508.A0A4U5N6I5"/>
<evidence type="ECO:0000256" key="3">
    <source>
        <dbReference type="ARBA" id="ARBA00010876"/>
    </source>
</evidence>
<comment type="caution">
    <text evidence="10">The sequence shown here is derived from an EMBL/GenBank/DDBJ whole genome shotgun (WGS) entry which is preliminary data.</text>
</comment>
<keyword evidence="4" id="KW-0413">Isomerase</keyword>
<protein>
    <recommendedName>
        <fullName evidence="6">Pseudouridylate synthase RPUSD4, mitochondrial</fullName>
    </recommendedName>
    <alternativeName>
        <fullName evidence="7">RNA pseudouridylate synthase domain-containing protein 4</fullName>
    </alternativeName>
</protein>
<evidence type="ECO:0000313" key="10">
    <source>
        <dbReference type="EMBL" id="TKR78010.1"/>
    </source>
</evidence>
<dbReference type="AlphaFoldDB" id="A0A4U5N6I5"/>
<gene>
    <name evidence="10" type="ORF">L596_018886</name>
</gene>